<dbReference type="GO" id="GO:0006355">
    <property type="term" value="P:regulation of DNA-templated transcription"/>
    <property type="evidence" value="ECO:0000318"/>
    <property type="project" value="GO_Central"/>
</dbReference>
<evidence type="ECO:0000256" key="1">
    <source>
        <dbReference type="ARBA" id="ARBA00005474"/>
    </source>
</evidence>
<evidence type="ECO:0000259" key="4">
    <source>
        <dbReference type="PROSITE" id="PS50891"/>
    </source>
</evidence>
<name>A0A2K1KP09_PHYPA</name>
<dbReference type="EnsemblPlants" id="Pp3c4_18330V3.1">
    <property type="protein sequence ID" value="Pp3c4_18330V3.1"/>
    <property type="gene ID" value="Pp3c4_18330"/>
</dbReference>
<evidence type="ECO:0000313" key="7">
    <source>
        <dbReference type="Proteomes" id="UP000006727"/>
    </source>
</evidence>
<dbReference type="InterPro" id="IPR004883">
    <property type="entry name" value="LOB"/>
</dbReference>
<dbReference type="EMBL" id="ABEU02000004">
    <property type="protein sequence ID" value="PNR55518.1"/>
    <property type="molecule type" value="Genomic_DNA"/>
</dbReference>
<feature type="region of interest" description="Disordered" evidence="3">
    <location>
        <begin position="238"/>
        <end position="287"/>
    </location>
</feature>
<dbReference type="AlphaFoldDB" id="A0A2K1KP09"/>
<dbReference type="RefSeq" id="XP_024374784.1">
    <property type="nucleotide sequence ID" value="XM_024519016.2"/>
</dbReference>
<evidence type="ECO:0000256" key="2">
    <source>
        <dbReference type="SAM" id="Coils"/>
    </source>
</evidence>
<dbReference type="GO" id="GO:0001216">
    <property type="term" value="F:DNA-binding transcription activator activity"/>
    <property type="evidence" value="ECO:0000318"/>
    <property type="project" value="GO_Central"/>
</dbReference>
<keyword evidence="7" id="KW-1185">Reference proteome</keyword>
<dbReference type="PANTHER" id="PTHR31301:SF21">
    <property type="entry name" value="LOB DOMAIN-CONTAINING PROTEIN 27-RELATED"/>
    <property type="match status" value="1"/>
</dbReference>
<gene>
    <name evidence="6" type="primary">LOC112281947</name>
    <name evidence="5" type="ORF">PHYPA_006415</name>
</gene>
<feature type="domain" description="LOB" evidence="4">
    <location>
        <begin position="45"/>
        <end position="146"/>
    </location>
</feature>
<dbReference type="Pfam" id="PF03195">
    <property type="entry name" value="LOB"/>
    <property type="match status" value="1"/>
</dbReference>
<evidence type="ECO:0000313" key="6">
    <source>
        <dbReference type="EnsemblPlants" id="Pp3c4_18330V3.1"/>
    </source>
</evidence>
<organism evidence="5">
    <name type="scientific">Physcomitrium patens</name>
    <name type="common">Spreading-leaved earth moss</name>
    <name type="synonym">Physcomitrella patens</name>
    <dbReference type="NCBI Taxonomy" id="3218"/>
    <lineage>
        <taxon>Eukaryota</taxon>
        <taxon>Viridiplantae</taxon>
        <taxon>Streptophyta</taxon>
        <taxon>Embryophyta</taxon>
        <taxon>Bryophyta</taxon>
        <taxon>Bryophytina</taxon>
        <taxon>Bryopsida</taxon>
        <taxon>Funariidae</taxon>
        <taxon>Funariales</taxon>
        <taxon>Funariaceae</taxon>
        <taxon>Physcomitrium</taxon>
    </lineage>
</organism>
<dbReference type="PANTHER" id="PTHR31301">
    <property type="entry name" value="LOB DOMAIN-CONTAINING PROTEIN 4-RELATED"/>
    <property type="match status" value="1"/>
</dbReference>
<dbReference type="Gramene" id="Pp3c4_18330V3.2">
    <property type="protein sequence ID" value="Pp3c4_18330V3.2"/>
    <property type="gene ID" value="Pp3c4_18330"/>
</dbReference>
<feature type="compositionally biased region" description="Low complexity" evidence="3">
    <location>
        <begin position="270"/>
        <end position="280"/>
    </location>
</feature>
<reference evidence="5 7" key="1">
    <citation type="journal article" date="2008" name="Science">
        <title>The Physcomitrella genome reveals evolutionary insights into the conquest of land by plants.</title>
        <authorList>
            <person name="Rensing S."/>
            <person name="Lang D."/>
            <person name="Zimmer A."/>
            <person name="Terry A."/>
            <person name="Salamov A."/>
            <person name="Shapiro H."/>
            <person name="Nishiyama T."/>
            <person name="Perroud P.-F."/>
            <person name="Lindquist E."/>
            <person name="Kamisugi Y."/>
            <person name="Tanahashi T."/>
            <person name="Sakakibara K."/>
            <person name="Fujita T."/>
            <person name="Oishi K."/>
            <person name="Shin-I T."/>
            <person name="Kuroki Y."/>
            <person name="Toyoda A."/>
            <person name="Suzuki Y."/>
            <person name="Hashimoto A."/>
            <person name="Yamaguchi K."/>
            <person name="Sugano A."/>
            <person name="Kohara Y."/>
            <person name="Fujiyama A."/>
            <person name="Anterola A."/>
            <person name="Aoki S."/>
            <person name="Ashton N."/>
            <person name="Barbazuk W.B."/>
            <person name="Barker E."/>
            <person name="Bennetzen J."/>
            <person name="Bezanilla M."/>
            <person name="Blankenship R."/>
            <person name="Cho S.H."/>
            <person name="Dutcher S."/>
            <person name="Estelle M."/>
            <person name="Fawcett J.A."/>
            <person name="Gundlach H."/>
            <person name="Hanada K."/>
            <person name="Heyl A."/>
            <person name="Hicks K.A."/>
            <person name="Hugh J."/>
            <person name="Lohr M."/>
            <person name="Mayer K."/>
            <person name="Melkozernov A."/>
            <person name="Murata T."/>
            <person name="Nelson D."/>
            <person name="Pils B."/>
            <person name="Prigge M."/>
            <person name="Reiss B."/>
            <person name="Renner T."/>
            <person name="Rombauts S."/>
            <person name="Rushton P."/>
            <person name="Sanderfoot A."/>
            <person name="Schween G."/>
            <person name="Shiu S.-H."/>
            <person name="Stueber K."/>
            <person name="Theodoulou F.L."/>
            <person name="Tu H."/>
            <person name="Van de Peer Y."/>
            <person name="Verrier P.J."/>
            <person name="Waters E."/>
            <person name="Wood A."/>
            <person name="Yang L."/>
            <person name="Cove D."/>
            <person name="Cuming A."/>
            <person name="Hasebe M."/>
            <person name="Lucas S."/>
            <person name="Mishler D.B."/>
            <person name="Reski R."/>
            <person name="Grigoriev I."/>
            <person name="Quatrano R.S."/>
            <person name="Boore J.L."/>
        </authorList>
    </citation>
    <scope>NUCLEOTIDE SEQUENCE [LARGE SCALE GENOMIC DNA]</scope>
    <source>
        <strain evidence="6 7">cv. Gransden 2004</strain>
    </source>
</reference>
<dbReference type="Gramene" id="Pp3c4_18330V3.1">
    <property type="protein sequence ID" value="Pp3c4_18330V3.1"/>
    <property type="gene ID" value="Pp3c4_18330"/>
</dbReference>
<dbReference type="Proteomes" id="UP000006727">
    <property type="component" value="Chromosome 4"/>
</dbReference>
<dbReference type="PROSITE" id="PS50891">
    <property type="entry name" value="LOB"/>
    <property type="match status" value="1"/>
</dbReference>
<feature type="compositionally biased region" description="Low complexity" evidence="3">
    <location>
        <begin position="246"/>
        <end position="257"/>
    </location>
</feature>
<dbReference type="PaxDb" id="3218-PP1S13_89V6.1"/>
<protein>
    <recommendedName>
        <fullName evidence="4">LOB domain-containing protein</fullName>
    </recommendedName>
</protein>
<proteinExistence type="inferred from homology"/>
<feature type="coiled-coil region" evidence="2">
    <location>
        <begin position="125"/>
        <end position="152"/>
    </location>
</feature>
<dbReference type="GeneID" id="112281947"/>
<keyword evidence="2" id="KW-0175">Coiled coil</keyword>
<evidence type="ECO:0000313" key="5">
    <source>
        <dbReference type="EMBL" id="PNR55518.1"/>
    </source>
</evidence>
<evidence type="ECO:0000256" key="3">
    <source>
        <dbReference type="SAM" id="MobiDB-lite"/>
    </source>
</evidence>
<reference evidence="5 7" key="2">
    <citation type="journal article" date="2018" name="Plant J.">
        <title>The Physcomitrella patens chromosome-scale assembly reveals moss genome structure and evolution.</title>
        <authorList>
            <person name="Lang D."/>
            <person name="Ullrich K.K."/>
            <person name="Murat F."/>
            <person name="Fuchs J."/>
            <person name="Jenkins J."/>
            <person name="Haas F.B."/>
            <person name="Piednoel M."/>
            <person name="Gundlach H."/>
            <person name="Van Bel M."/>
            <person name="Meyberg R."/>
            <person name="Vives C."/>
            <person name="Morata J."/>
            <person name="Symeonidi A."/>
            <person name="Hiss M."/>
            <person name="Muchero W."/>
            <person name="Kamisugi Y."/>
            <person name="Saleh O."/>
            <person name="Blanc G."/>
            <person name="Decker E.L."/>
            <person name="van Gessel N."/>
            <person name="Grimwood J."/>
            <person name="Hayes R.D."/>
            <person name="Graham S.W."/>
            <person name="Gunter L.E."/>
            <person name="McDaniel S.F."/>
            <person name="Hoernstein S.N.W."/>
            <person name="Larsson A."/>
            <person name="Li F.W."/>
            <person name="Perroud P.F."/>
            <person name="Phillips J."/>
            <person name="Ranjan P."/>
            <person name="Rokshar D.S."/>
            <person name="Rothfels C.J."/>
            <person name="Schneider L."/>
            <person name="Shu S."/>
            <person name="Stevenson D.W."/>
            <person name="Thummler F."/>
            <person name="Tillich M."/>
            <person name="Villarreal Aguilar J.C."/>
            <person name="Widiez T."/>
            <person name="Wong G.K."/>
            <person name="Wymore A."/>
            <person name="Zhang Y."/>
            <person name="Zimmer A.D."/>
            <person name="Quatrano R.S."/>
            <person name="Mayer K.F.X."/>
            <person name="Goodstein D."/>
            <person name="Casacuberta J.M."/>
            <person name="Vandepoele K."/>
            <person name="Reski R."/>
            <person name="Cuming A.C."/>
            <person name="Tuskan G.A."/>
            <person name="Maumus F."/>
            <person name="Salse J."/>
            <person name="Schmutz J."/>
            <person name="Rensing S.A."/>
        </authorList>
    </citation>
    <scope>NUCLEOTIDE SEQUENCE [LARGE SCALE GENOMIC DNA]</scope>
    <source>
        <strain evidence="6 7">cv. Gransden 2004</strain>
    </source>
</reference>
<reference evidence="6" key="3">
    <citation type="submission" date="2020-12" db="UniProtKB">
        <authorList>
            <consortium name="EnsemblPlants"/>
        </authorList>
    </citation>
    <scope>IDENTIFICATION</scope>
</reference>
<feature type="compositionally biased region" description="Basic and acidic residues" evidence="3">
    <location>
        <begin position="1"/>
        <end position="11"/>
    </location>
</feature>
<accession>A0A2K1KP09</accession>
<feature type="region of interest" description="Disordered" evidence="3">
    <location>
        <begin position="1"/>
        <end position="39"/>
    </location>
</feature>
<dbReference type="OrthoDB" id="1893065at2759"/>
<dbReference type="EnsemblPlants" id="Pp3c4_18330V3.2">
    <property type="protein sequence ID" value="Pp3c4_18330V3.2"/>
    <property type="gene ID" value="Pp3c4_18330"/>
</dbReference>
<dbReference type="GO" id="GO:0005634">
    <property type="term" value="C:nucleus"/>
    <property type="evidence" value="ECO:0000318"/>
    <property type="project" value="GO_Central"/>
</dbReference>
<comment type="similarity">
    <text evidence="1">Belongs to the LOB domain-containing protein family.</text>
</comment>
<sequence length="351" mass="39020">MQRLKSLEDSSKMTAPPKISTSGERSIVTGGVGPSSSEPLPGTNTACAACKYQRRKCATDCPLAPYFPPDQPKRFLNVHRLFGVSSILRILRQVDPDKREDTVKSIVYEADTREKDPVHGCLGVIHLLQNQVNKLKDELVVAREQLFLLEQQHSTSILQQNYGHSHGGGQQNYHYHHTQPQYHASTTHQSGNFHDPAPVQIMTYQDSRASHAAYHDHARYLAVSDSALHDMLGQQITKMESTDPYSSSLSSMRYGSDSGPGSLHVHEHQQNQQNLGEQQHQGGGSSYTVAGDLERRIFYNPLVDTHAGRHVDPLRSVAAMQGLDTLNPHQVSDHELRNAGVHLSLTNQYSI</sequence>